<dbReference type="EMBL" id="PGUY01000029">
    <property type="protein sequence ID" value="PLT30045.1"/>
    <property type="molecule type" value="Genomic_DNA"/>
</dbReference>
<sequence>MQLLSSLRILDFSKLLPGPYATMMLADLGADILRVESPSLPDFIRELAPFDGEDSAVHQHLNRSKKSISLDLKKPESADVVRKLVQEYDIVLEQFRPGVMERLGLGYESLKQANPKIIYCSLTGYGQTGPYHSRAGHDNNYLSIAGVAGYSARENHPPVPAGIQIADMAGGSLHSVIAILAAVIHREQSGVGQYIDLSMTDAAFALNAMFGPGFLAAGIEPKPERTELNGGTFYDYYETKDGRYFSVGSLEPPFRKALCKALEIPHVFQQSGSTIPEISRGFKQEVKQAFMKKTFDEWLVVFKDVEACVEPVLTFSEASDHPQLKARNMIVDVPKKDGTYQKQIASPFKSSVFRPEYKNAGGSRGANTIEVLQELGFDETQINELRDKEVIGMKVRSIK</sequence>
<dbReference type="InterPro" id="IPR044855">
    <property type="entry name" value="CoA-Trfase_III_dom3_sf"/>
</dbReference>
<gene>
    <name evidence="1" type="ORF">CUU66_09865</name>
</gene>
<name>A0A2N5M6S3_9BACI</name>
<dbReference type="SUPFAM" id="SSF89796">
    <property type="entry name" value="CoA-transferase family III (CaiB/BaiF)"/>
    <property type="match status" value="1"/>
</dbReference>
<proteinExistence type="predicted"/>
<reference evidence="1 2" key="1">
    <citation type="submission" date="2017-11" db="EMBL/GenBank/DDBJ databases">
        <title>Comparitive Functional Genomics of Dry Heat Resistant strains isolated from the Viking Spacecraft.</title>
        <authorList>
            <person name="Seuylemezian A."/>
            <person name="Cooper K."/>
            <person name="Vaishampayan P."/>
        </authorList>
    </citation>
    <scope>NUCLEOTIDE SEQUENCE [LARGE SCALE GENOMIC DNA]</scope>
    <source>
        <strain evidence="1 2">V1-29</strain>
    </source>
</reference>
<dbReference type="GO" id="GO:0003824">
    <property type="term" value="F:catalytic activity"/>
    <property type="evidence" value="ECO:0007669"/>
    <property type="project" value="InterPro"/>
</dbReference>
<dbReference type="Gene3D" id="3.30.1540.10">
    <property type="entry name" value="formyl-coa transferase, domain 3"/>
    <property type="match status" value="1"/>
</dbReference>
<accession>A0A2N5M6S3</accession>
<dbReference type="PANTHER" id="PTHR48228">
    <property type="entry name" value="SUCCINYL-COA--D-CITRAMALATE COA-TRANSFERASE"/>
    <property type="match status" value="1"/>
</dbReference>
<dbReference type="Gene3D" id="3.40.50.10540">
    <property type="entry name" value="Crotonobetainyl-coa:carnitine coa-transferase, domain 1"/>
    <property type="match status" value="2"/>
</dbReference>
<dbReference type="Pfam" id="PF02515">
    <property type="entry name" value="CoA_transf_3"/>
    <property type="match status" value="1"/>
</dbReference>
<dbReference type="AlphaFoldDB" id="A0A2N5M6S3"/>
<dbReference type="InterPro" id="IPR023606">
    <property type="entry name" value="CoA-Trfase_III_dom_1_sf"/>
</dbReference>
<keyword evidence="2" id="KW-1185">Reference proteome</keyword>
<dbReference type="InterPro" id="IPR003673">
    <property type="entry name" value="CoA-Trfase_fam_III"/>
</dbReference>
<dbReference type="Proteomes" id="UP000234748">
    <property type="component" value="Unassembled WGS sequence"/>
</dbReference>
<dbReference type="InterPro" id="IPR050509">
    <property type="entry name" value="CoA-transferase_III"/>
</dbReference>
<organism evidence="1 2">
    <name type="scientific">Peribacillus deserti</name>
    <dbReference type="NCBI Taxonomy" id="673318"/>
    <lineage>
        <taxon>Bacteria</taxon>
        <taxon>Bacillati</taxon>
        <taxon>Bacillota</taxon>
        <taxon>Bacilli</taxon>
        <taxon>Bacillales</taxon>
        <taxon>Bacillaceae</taxon>
        <taxon>Peribacillus</taxon>
    </lineage>
</organism>
<evidence type="ECO:0000313" key="2">
    <source>
        <dbReference type="Proteomes" id="UP000234748"/>
    </source>
</evidence>
<dbReference type="OrthoDB" id="9797653at2"/>
<dbReference type="PANTHER" id="PTHR48228:SF5">
    <property type="entry name" value="ALPHA-METHYLACYL-COA RACEMASE"/>
    <property type="match status" value="1"/>
</dbReference>
<comment type="caution">
    <text evidence="1">The sequence shown here is derived from an EMBL/GenBank/DDBJ whole genome shotgun (WGS) entry which is preliminary data.</text>
</comment>
<evidence type="ECO:0000313" key="1">
    <source>
        <dbReference type="EMBL" id="PLT30045.1"/>
    </source>
</evidence>
<protein>
    <submittedName>
        <fullName evidence="1">Carnitine dehydratase</fullName>
    </submittedName>
</protein>